<organism evidence="1 2">
    <name type="scientific">Cupriavidus necator (strain ATCC 17699 / DSM 428 / KCTC 22496 / NCIMB 10442 / H16 / Stanier 337)</name>
    <name type="common">Ralstonia eutropha</name>
    <dbReference type="NCBI Taxonomy" id="381666"/>
    <lineage>
        <taxon>Bacteria</taxon>
        <taxon>Pseudomonadati</taxon>
        <taxon>Pseudomonadota</taxon>
        <taxon>Betaproteobacteria</taxon>
        <taxon>Burkholderiales</taxon>
        <taxon>Burkholderiaceae</taxon>
        <taxon>Cupriavidus</taxon>
    </lineage>
</organism>
<name>Q0JZL9_CUPNH</name>
<evidence type="ECO:0000313" key="2">
    <source>
        <dbReference type="Proteomes" id="UP000008210"/>
    </source>
</evidence>
<dbReference type="STRING" id="381666.H16_B2023"/>
<gene>
    <name evidence="1" type="ordered locus">H16_B2023</name>
</gene>
<dbReference type="Proteomes" id="UP000008210">
    <property type="component" value="Chromosome 2"/>
</dbReference>
<proteinExistence type="predicted"/>
<dbReference type="KEGG" id="reh:H16_B2023"/>
<dbReference type="AlphaFoldDB" id="Q0JZL9"/>
<dbReference type="HOGENOM" id="CLU_2355037_0_0_4"/>
<evidence type="ECO:0000313" key="1">
    <source>
        <dbReference type="EMBL" id="CAJ96805.1"/>
    </source>
</evidence>
<keyword evidence="2" id="KW-1185">Reference proteome</keyword>
<sequence>MLRDFTTVRDSRPGLHRPLVSSRTRGSGWRVLVFAPGTFILVARHLVFNVIASMFAVIPGIFSFTKTCAGADQRISQHDIHSGSGAPFADRPDGLH</sequence>
<reference evidence="1 2" key="1">
    <citation type="journal article" date="2006" name="Nat. Biotechnol.">
        <title>Genome sequence of the bioplastic-producing 'Knallgas' bacterium Ralstonia eutropha H16.</title>
        <authorList>
            <person name="Pohlmann A."/>
            <person name="Fricke W.F."/>
            <person name="Reinecke F."/>
            <person name="Kusian B."/>
            <person name="Liesegang H."/>
            <person name="Cramm R."/>
            <person name="Eitinger T."/>
            <person name="Ewering C."/>
            <person name="Potter M."/>
            <person name="Schwartz E."/>
            <person name="Strittmatter A."/>
            <person name="Voss I."/>
            <person name="Gottschalk G."/>
            <person name="Steinbuechel A."/>
            <person name="Friedrich B."/>
            <person name="Bowien B."/>
        </authorList>
    </citation>
    <scope>NUCLEOTIDE SEQUENCE [LARGE SCALE GENOMIC DNA]</scope>
    <source>
        <strain evidence="2">ATCC 17699 / DSM 428 / KCTC 22496 / NCIMB 10442 / H16 / Stanier 337</strain>
    </source>
</reference>
<dbReference type="EMBL" id="AM260480">
    <property type="protein sequence ID" value="CAJ96805.1"/>
    <property type="molecule type" value="Genomic_DNA"/>
</dbReference>
<accession>Q0JZL9</accession>
<protein>
    <submittedName>
        <fullName evidence="1">Uncharacterized protein</fullName>
    </submittedName>
</protein>